<dbReference type="EMBL" id="AAOE01000002">
    <property type="protein sequence ID" value="EAR10842.1"/>
    <property type="molecule type" value="Genomic_DNA"/>
</dbReference>
<comment type="caution">
    <text evidence="1">The sequence shown here is derived from an EMBL/GenBank/DDBJ whole genome shotgun (WGS) entry which is preliminary data.</text>
</comment>
<dbReference type="HOGENOM" id="CLU_482141_0_0_6"/>
<proteinExistence type="predicted"/>
<dbReference type="STRING" id="314283.MED297_10041"/>
<dbReference type="AlphaFoldDB" id="A4BA86"/>
<keyword evidence="2" id="KW-1185">Reference proteome</keyword>
<dbReference type="SUPFAM" id="SSF117074">
    <property type="entry name" value="Hypothetical protein PA1324"/>
    <property type="match status" value="1"/>
</dbReference>
<sequence>MRALWIFVLFSLGLSGCDVWPSPSSSSKPAHEQNTNPGYHSVTGSLAYQDRLYTQDGFLDSTIVYKTVRHAEIELTDTTGNQLNTTYSDSTGEFAFGDVPEGSYYLRLKARVQHPDGPEFQIVDGQLALYVIEVPIQVSAEQDRFEVQLSVGDRVAGLFNMLDVFHSATDFVSAVSDGSVTVNDLTARWQWGLSPGSYTCDISHPNCHTNLSILSDPYQSGDTDEFDDDVLLHEFAHHLEIGLGISESPGGYHSLRSTDLDLRLSWSEGMASAFAASVKKWLREHDPYRLSVPITQGFDLTDFYIDTAGNRNAVTLDLRQASPTTYRYASNEVAVASSLLALQNETDAERVWPTFWHYFLTNQTAKTLEAFWDGMVGYHSPSTEALAAWQTLLAQRAIFYQSDEAETNQSIASSKPVSIDRHSLYRNHITRDEDWHRLEVVSGQRYRIETYDLTNGADTFIQLFTNDGTLISENDDTFDCSETAQGCVPLHNGLNFASSIEHTATETGSLYVRVTTSNAVYDDADLFGYIARYGSYRLRMIEI</sequence>
<evidence type="ECO:0000313" key="1">
    <source>
        <dbReference type="EMBL" id="EAR10842.1"/>
    </source>
</evidence>
<dbReference type="Proteomes" id="UP000005953">
    <property type="component" value="Unassembled WGS sequence"/>
</dbReference>
<dbReference type="InterPro" id="IPR013783">
    <property type="entry name" value="Ig-like_fold"/>
</dbReference>
<accession>A4BA86</accession>
<evidence type="ECO:0000313" key="2">
    <source>
        <dbReference type="Proteomes" id="UP000005953"/>
    </source>
</evidence>
<protein>
    <submittedName>
        <fullName evidence="1">Uncharacterized protein</fullName>
    </submittedName>
</protein>
<dbReference type="Gene3D" id="2.60.120.380">
    <property type="match status" value="1"/>
</dbReference>
<reference evidence="1 2" key="1">
    <citation type="submission" date="2006-02" db="EMBL/GenBank/DDBJ databases">
        <authorList>
            <person name="Pinhassi J."/>
            <person name="Pedros-Alio C."/>
            <person name="Ferriera S."/>
            <person name="Johnson J."/>
            <person name="Kravitz S."/>
            <person name="Halpern A."/>
            <person name="Remington K."/>
            <person name="Beeson K."/>
            <person name="Tran B."/>
            <person name="Rogers Y.-H."/>
            <person name="Friedman R."/>
            <person name="Venter J.C."/>
        </authorList>
    </citation>
    <scope>NUCLEOTIDE SEQUENCE [LARGE SCALE GENOMIC DNA]</scope>
    <source>
        <strain evidence="1 2">MED297</strain>
    </source>
</reference>
<name>A4BA86_9GAMM</name>
<dbReference type="PROSITE" id="PS51257">
    <property type="entry name" value="PROKAR_LIPOPROTEIN"/>
    <property type="match status" value="1"/>
</dbReference>
<dbReference type="Gene3D" id="2.60.40.10">
    <property type="entry name" value="Immunoglobulins"/>
    <property type="match status" value="1"/>
</dbReference>
<organism evidence="1 2">
    <name type="scientific">Reinekea blandensis MED297</name>
    <dbReference type="NCBI Taxonomy" id="314283"/>
    <lineage>
        <taxon>Bacteria</taxon>
        <taxon>Pseudomonadati</taxon>
        <taxon>Pseudomonadota</taxon>
        <taxon>Gammaproteobacteria</taxon>
        <taxon>Oceanospirillales</taxon>
        <taxon>Saccharospirillaceae</taxon>
        <taxon>Reinekea</taxon>
    </lineage>
</organism>
<gene>
    <name evidence="1" type="ORF">MED297_10041</name>
</gene>